<feature type="region of interest" description="Disordered" evidence="1">
    <location>
        <begin position="377"/>
        <end position="402"/>
    </location>
</feature>
<protein>
    <submittedName>
        <fullName evidence="2">Mitochondrial transcription termination factor 4</fullName>
    </submittedName>
</protein>
<reference evidence="2" key="2">
    <citation type="submission" date="2025-09" db="UniProtKB">
        <authorList>
            <consortium name="Ensembl"/>
        </authorList>
    </citation>
    <scope>IDENTIFICATION</scope>
</reference>
<evidence type="ECO:0000256" key="1">
    <source>
        <dbReference type="SAM" id="MobiDB-lite"/>
    </source>
</evidence>
<dbReference type="AlphaFoldDB" id="A0A8C5T957"/>
<keyword evidence="3" id="KW-1185">Reference proteome</keyword>
<evidence type="ECO:0000313" key="3">
    <source>
        <dbReference type="Proteomes" id="UP000694560"/>
    </source>
</evidence>
<name>A0A8C5T957_9PASS</name>
<accession>A0A8C5T957</accession>
<feature type="compositionally biased region" description="Acidic residues" evidence="1">
    <location>
        <begin position="378"/>
        <end position="402"/>
    </location>
</feature>
<dbReference type="Gene3D" id="1.25.70.10">
    <property type="entry name" value="Transcription termination factor 3, mitochondrial"/>
    <property type="match status" value="1"/>
</dbReference>
<proteinExistence type="predicted"/>
<feature type="compositionally biased region" description="Low complexity" evidence="1">
    <location>
        <begin position="137"/>
        <end position="147"/>
    </location>
</feature>
<dbReference type="Proteomes" id="UP000694560">
    <property type="component" value="Unplaced"/>
</dbReference>
<dbReference type="Ensembl" id="ENSMCST00000003141.1">
    <property type="protein sequence ID" value="ENSMCSP00000003074.1"/>
    <property type="gene ID" value="ENSMCSG00000002233.1"/>
</dbReference>
<dbReference type="InterPro" id="IPR038538">
    <property type="entry name" value="MTERF_sf"/>
</dbReference>
<sequence length="402" mass="44426">MILRRWGSALRASERPRLSAPGRLCFGPALPRTGSAPGRLCPGLILSRAGCAPTRQPARPEKPGRPRPVPPLGAPAVPGSRPLRAGGRSWPGHPGPTRGHGGRLRWRRREGAAGGSGAPRRPRAVSWPRLRGGGGAAPRASARSSPALLLQPRLDPERREAAAAQLLLLGLSAEAALALLERSRRCCGCPRSDSGSAPRSCGAWGWTEVGQRAGGRGGHRGLPADPLLAGRLQRAVSRCPQLFHVPRKRLEAAVRLLRERCLFTAEQLREVLGTCPAVLLEEPRTLHHQFQYAYFRMGVRQKEMVKARLFRMPFAELRNRHIFLERRGLYETPHKGQTQTSNPKLKDIVQLPVKDFLASLALSTPEEYEVFKKLLAREEEEEEKEEEDVDAQYTEEDDDLDR</sequence>
<organism evidence="2 3">
    <name type="scientific">Malurus cyaneus samueli</name>
    <dbReference type="NCBI Taxonomy" id="2593467"/>
    <lineage>
        <taxon>Eukaryota</taxon>
        <taxon>Metazoa</taxon>
        <taxon>Chordata</taxon>
        <taxon>Craniata</taxon>
        <taxon>Vertebrata</taxon>
        <taxon>Euteleostomi</taxon>
        <taxon>Archelosauria</taxon>
        <taxon>Archosauria</taxon>
        <taxon>Dinosauria</taxon>
        <taxon>Saurischia</taxon>
        <taxon>Theropoda</taxon>
        <taxon>Coelurosauria</taxon>
        <taxon>Aves</taxon>
        <taxon>Neognathae</taxon>
        <taxon>Neoaves</taxon>
        <taxon>Telluraves</taxon>
        <taxon>Australaves</taxon>
        <taxon>Passeriformes</taxon>
        <taxon>Meliphagoidea</taxon>
        <taxon>Maluridae</taxon>
        <taxon>Malurus</taxon>
    </lineage>
</organism>
<feature type="region of interest" description="Disordered" evidence="1">
    <location>
        <begin position="52"/>
        <end position="147"/>
    </location>
</feature>
<dbReference type="OrthoDB" id="9991972at2759"/>
<reference evidence="2" key="1">
    <citation type="submission" date="2025-08" db="UniProtKB">
        <authorList>
            <consortium name="Ensembl"/>
        </authorList>
    </citation>
    <scope>IDENTIFICATION</scope>
</reference>
<evidence type="ECO:0000313" key="2">
    <source>
        <dbReference type="Ensembl" id="ENSMCSP00000003074.1"/>
    </source>
</evidence>